<name>A0ABY6A064_9BURK</name>
<keyword evidence="1" id="KW-0808">Transferase</keyword>
<proteinExistence type="predicted"/>
<dbReference type="RefSeq" id="WP_260719642.1">
    <property type="nucleotide sequence ID" value="NZ_CP104377.1"/>
</dbReference>
<dbReference type="Proteomes" id="UP001058290">
    <property type="component" value="Chromosome"/>
</dbReference>
<dbReference type="CDD" id="cd04301">
    <property type="entry name" value="NAT_SF"/>
    <property type="match status" value="1"/>
</dbReference>
<dbReference type="Pfam" id="PF00583">
    <property type="entry name" value="Acetyltransf_1"/>
    <property type="match status" value="1"/>
</dbReference>
<sequence>MTERHWVRCTHDRHAPAILAILNDAIVNSTALYDYQPRNAGHMRTWFDTKLQGGYPVIGIEDAAGELLGFSSYGAFRAYPAYKYTMEHSVYVRADQRGQGLGLQLMEAIIDEARKHDVHALVGAIDAANAGSIALHERLGFKSVGLMPQVGFKFGRWLDLALYQLLLQTPANPVDG</sequence>
<evidence type="ECO:0000313" key="4">
    <source>
        <dbReference type="EMBL" id="UXC19573.1"/>
    </source>
</evidence>
<keyword evidence="5" id="KW-1185">Reference proteome</keyword>
<feature type="domain" description="N-acetyltransferase" evidence="3">
    <location>
        <begin position="1"/>
        <end position="163"/>
    </location>
</feature>
<dbReference type="InterPro" id="IPR000182">
    <property type="entry name" value="GNAT_dom"/>
</dbReference>
<dbReference type="PROSITE" id="PS51186">
    <property type="entry name" value="GNAT"/>
    <property type="match status" value="1"/>
</dbReference>
<dbReference type="InterPro" id="IPR016181">
    <property type="entry name" value="Acyl_CoA_acyltransferase"/>
</dbReference>
<organism evidence="4 5">
    <name type="scientific">Comamonas squillarum</name>
    <dbReference type="NCBI Taxonomy" id="2977320"/>
    <lineage>
        <taxon>Bacteria</taxon>
        <taxon>Pseudomonadati</taxon>
        <taxon>Pseudomonadota</taxon>
        <taxon>Betaproteobacteria</taxon>
        <taxon>Burkholderiales</taxon>
        <taxon>Comamonadaceae</taxon>
        <taxon>Comamonas</taxon>
    </lineage>
</organism>
<protein>
    <submittedName>
        <fullName evidence="4">GNAT family N-acetyltransferase</fullName>
    </submittedName>
</protein>
<evidence type="ECO:0000313" key="5">
    <source>
        <dbReference type="Proteomes" id="UP001058290"/>
    </source>
</evidence>
<dbReference type="SUPFAM" id="SSF55729">
    <property type="entry name" value="Acyl-CoA N-acyltransferases (Nat)"/>
    <property type="match status" value="1"/>
</dbReference>
<gene>
    <name evidence="4" type="ORF">N4T19_05495</name>
</gene>
<reference evidence="4" key="1">
    <citation type="submission" date="2022-09" db="EMBL/GenBank/DDBJ databases">
        <title>Bacterial diversity in gut of crayfish and pufferfish.</title>
        <authorList>
            <person name="Huang Y."/>
        </authorList>
    </citation>
    <scope>NUCLEOTIDE SEQUENCE</scope>
    <source>
        <strain evidence="4">PR12</strain>
    </source>
</reference>
<dbReference type="PANTHER" id="PTHR43072">
    <property type="entry name" value="N-ACETYLTRANSFERASE"/>
    <property type="match status" value="1"/>
</dbReference>
<keyword evidence="2" id="KW-0012">Acyltransferase</keyword>
<dbReference type="EMBL" id="CP104377">
    <property type="protein sequence ID" value="UXC19573.1"/>
    <property type="molecule type" value="Genomic_DNA"/>
</dbReference>
<evidence type="ECO:0000256" key="1">
    <source>
        <dbReference type="ARBA" id="ARBA00022679"/>
    </source>
</evidence>
<accession>A0ABY6A064</accession>
<evidence type="ECO:0000259" key="3">
    <source>
        <dbReference type="PROSITE" id="PS51186"/>
    </source>
</evidence>
<dbReference type="Gene3D" id="3.40.630.30">
    <property type="match status" value="1"/>
</dbReference>
<dbReference type="PANTHER" id="PTHR43072:SF23">
    <property type="entry name" value="UPF0039 PROTEIN C11D3.02C"/>
    <property type="match status" value="1"/>
</dbReference>
<evidence type="ECO:0000256" key="2">
    <source>
        <dbReference type="ARBA" id="ARBA00023315"/>
    </source>
</evidence>